<dbReference type="InterPro" id="IPR000504">
    <property type="entry name" value="RRM_dom"/>
</dbReference>
<evidence type="ECO:0000313" key="6">
    <source>
        <dbReference type="EMBL" id="OKP02521.1"/>
    </source>
</evidence>
<dbReference type="SMART" id="SM00360">
    <property type="entry name" value="RRM"/>
    <property type="match status" value="2"/>
</dbReference>
<comment type="caution">
    <text evidence="6">The sequence shown here is derived from an EMBL/GenBank/DDBJ whole genome shotgun (WGS) entry which is preliminary data.</text>
</comment>
<keyword evidence="2 3" id="KW-0694">RNA-binding</keyword>
<dbReference type="SUPFAM" id="SSF54928">
    <property type="entry name" value="RNA-binding domain, RBD"/>
    <property type="match status" value="2"/>
</dbReference>
<dbReference type="PANTHER" id="PTHR24012">
    <property type="entry name" value="RNA BINDING PROTEIN"/>
    <property type="match status" value="1"/>
</dbReference>
<dbReference type="Pfam" id="PF00076">
    <property type="entry name" value="RRM_1"/>
    <property type="match status" value="2"/>
</dbReference>
<dbReference type="PROSITE" id="PS50102">
    <property type="entry name" value="RRM"/>
    <property type="match status" value="2"/>
</dbReference>
<evidence type="ECO:0000256" key="1">
    <source>
        <dbReference type="ARBA" id="ARBA00022737"/>
    </source>
</evidence>
<evidence type="ECO:0000256" key="4">
    <source>
        <dbReference type="SAM" id="MobiDB-lite"/>
    </source>
</evidence>
<evidence type="ECO:0000259" key="5">
    <source>
        <dbReference type="PROSITE" id="PS50102"/>
    </source>
</evidence>
<dbReference type="InterPro" id="IPR012677">
    <property type="entry name" value="Nucleotide-bd_a/b_plait_sf"/>
</dbReference>
<dbReference type="Proteomes" id="UP000186955">
    <property type="component" value="Unassembled WGS sequence"/>
</dbReference>
<evidence type="ECO:0000256" key="3">
    <source>
        <dbReference type="PROSITE-ProRule" id="PRU00176"/>
    </source>
</evidence>
<keyword evidence="7" id="KW-1185">Reference proteome</keyword>
<gene>
    <name evidence="6" type="ORF">PENSUB_7054</name>
</gene>
<organism evidence="6 7">
    <name type="scientific">Penicillium subrubescens</name>
    <dbReference type="NCBI Taxonomy" id="1316194"/>
    <lineage>
        <taxon>Eukaryota</taxon>
        <taxon>Fungi</taxon>
        <taxon>Dikarya</taxon>
        <taxon>Ascomycota</taxon>
        <taxon>Pezizomycotina</taxon>
        <taxon>Eurotiomycetes</taxon>
        <taxon>Eurotiomycetidae</taxon>
        <taxon>Eurotiales</taxon>
        <taxon>Aspergillaceae</taxon>
        <taxon>Penicillium</taxon>
    </lineage>
</organism>
<sequence length="606" mass="67470">MRAQTNQATAASGAGQGNNGMTNSFHHEPRTPYASGYSPVHENTATMSQVPGVNFQNHHSNYAGRGRTSAPVNMNANMDWSVANGTPYSNNNPFIVVPNPAFNNGLAQVPSFPPGSVSTPTHQNTNGPRSVFEHMNTMMPANPWTYMMSGAFANRNFQQPPWIVPAWQKATRARGENNTPMQFQGPVTPNMDSPTFPGVNMYPQVGPYSLQMMRSATGYVPQDMEALTQQEPAIPRAVPAMWTNPSELTLAKCLENREGITNVYIRGFLPETNDEMLYAYAARFGKIERCKAIVDLETGLCKGFGFVQFELFESCENCIRGFFYLGYQASFAQKSRNSRLKDLEDKSSTNIYCTNIPIDWTEADLRRHFEPYQVVSEKISRDEETGVSKEVGFARFETREIAETVLAEFHNITVEHDHVKLLLRFADTKAQKLLKQQSNERRAYRAGEYNYSVEVVQGSTPSPPMPRRLRLTSVHVTPNSQQSVNISPGELGSTNSDWTPATSISPTYALMKKPGKGVPRTSPPRSLKALENTPMYRRGFIHRRSMTEISSSSKTARPDSDNLETQSCMSFEVHSRSSNPKKGNSRAGSMSPIPSRVKLTVLTPES</sequence>
<feature type="region of interest" description="Disordered" evidence="4">
    <location>
        <begin position="1"/>
        <end position="41"/>
    </location>
</feature>
<accession>A0A1Q5TQM8</accession>
<feature type="region of interest" description="Disordered" evidence="4">
    <location>
        <begin position="540"/>
        <end position="606"/>
    </location>
</feature>
<name>A0A1Q5TQM8_9EURO</name>
<protein>
    <submittedName>
        <fullName evidence="6">Sporulation-specific protein 5</fullName>
    </submittedName>
</protein>
<feature type="compositionally biased region" description="Polar residues" evidence="4">
    <location>
        <begin position="1"/>
        <end position="10"/>
    </location>
</feature>
<evidence type="ECO:0000313" key="7">
    <source>
        <dbReference type="Proteomes" id="UP000186955"/>
    </source>
</evidence>
<reference evidence="6 7" key="1">
    <citation type="submission" date="2016-10" db="EMBL/GenBank/DDBJ databases">
        <title>Genome sequence of the ascomycete fungus Penicillium subrubescens.</title>
        <authorList>
            <person name="De Vries R.P."/>
            <person name="Peng M."/>
            <person name="Dilokpimol A."/>
            <person name="Hilden K."/>
            <person name="Makela M.R."/>
            <person name="Grigoriev I."/>
            <person name="Riley R."/>
            <person name="Granchi Z."/>
        </authorList>
    </citation>
    <scope>NUCLEOTIDE SEQUENCE [LARGE SCALE GENOMIC DNA]</scope>
    <source>
        <strain evidence="6 7">CBS 132785</strain>
    </source>
</reference>
<feature type="region of interest" description="Disordered" evidence="4">
    <location>
        <begin position="479"/>
        <end position="528"/>
    </location>
</feature>
<dbReference type="FunFam" id="3.30.70.330:FF:000323">
    <property type="entry name" value="RNA binding protein MSSP-2"/>
    <property type="match status" value="1"/>
</dbReference>
<feature type="domain" description="RRM" evidence="5">
    <location>
        <begin position="349"/>
        <end position="428"/>
    </location>
</feature>
<feature type="compositionally biased region" description="Polar residues" evidence="4">
    <location>
        <begin position="479"/>
        <end position="506"/>
    </location>
</feature>
<dbReference type="STRING" id="1316194.A0A1Q5TQM8"/>
<dbReference type="AlphaFoldDB" id="A0A1Q5TQM8"/>
<dbReference type="Gene3D" id="3.30.70.330">
    <property type="match status" value="2"/>
</dbReference>
<keyword evidence="1" id="KW-0677">Repeat</keyword>
<feature type="domain" description="RRM" evidence="5">
    <location>
        <begin position="261"/>
        <end position="345"/>
    </location>
</feature>
<proteinExistence type="predicted"/>
<dbReference type="InterPro" id="IPR035979">
    <property type="entry name" value="RBD_domain_sf"/>
</dbReference>
<evidence type="ECO:0000256" key="2">
    <source>
        <dbReference type="ARBA" id="ARBA00022884"/>
    </source>
</evidence>
<feature type="compositionally biased region" description="Polar residues" evidence="4">
    <location>
        <begin position="576"/>
        <end position="588"/>
    </location>
</feature>
<dbReference type="EMBL" id="MNBE01000625">
    <property type="protein sequence ID" value="OKP02521.1"/>
    <property type="molecule type" value="Genomic_DNA"/>
</dbReference>
<dbReference type="GO" id="GO:0003723">
    <property type="term" value="F:RNA binding"/>
    <property type="evidence" value="ECO:0007669"/>
    <property type="project" value="UniProtKB-UniRule"/>
</dbReference>